<accession>A0AAD6V0M9</accession>
<gene>
    <name evidence="5" type="ORF">GGX14DRAFT_672685</name>
</gene>
<feature type="region of interest" description="Disordered" evidence="2">
    <location>
        <begin position="615"/>
        <end position="696"/>
    </location>
</feature>
<dbReference type="InterPro" id="IPR021109">
    <property type="entry name" value="Peptidase_aspartic_dom_sf"/>
</dbReference>
<protein>
    <submittedName>
        <fullName evidence="5">Aspartic peptidase domain-containing protein</fullName>
    </submittedName>
</protein>
<dbReference type="PROSITE" id="PS51767">
    <property type="entry name" value="PEPTIDASE_A1"/>
    <property type="match status" value="1"/>
</dbReference>
<evidence type="ECO:0000256" key="1">
    <source>
        <dbReference type="ARBA" id="ARBA00007447"/>
    </source>
</evidence>
<keyword evidence="3" id="KW-0812">Transmembrane</keyword>
<feature type="compositionally biased region" description="Basic and acidic residues" evidence="2">
    <location>
        <begin position="525"/>
        <end position="540"/>
    </location>
</feature>
<dbReference type="InterPro" id="IPR034164">
    <property type="entry name" value="Pepsin-like_dom"/>
</dbReference>
<keyword evidence="3" id="KW-0472">Membrane</keyword>
<dbReference type="GO" id="GO:0004190">
    <property type="term" value="F:aspartic-type endopeptidase activity"/>
    <property type="evidence" value="ECO:0007669"/>
    <property type="project" value="InterPro"/>
</dbReference>
<feature type="domain" description="Peptidase A1" evidence="4">
    <location>
        <begin position="59"/>
        <end position="413"/>
    </location>
</feature>
<proteinExistence type="inferred from homology"/>
<dbReference type="Pfam" id="PF00026">
    <property type="entry name" value="Asp"/>
    <property type="match status" value="1"/>
</dbReference>
<name>A0AAD6V0M9_9AGAR</name>
<dbReference type="SUPFAM" id="SSF50630">
    <property type="entry name" value="Acid proteases"/>
    <property type="match status" value="1"/>
</dbReference>
<dbReference type="InterPro" id="IPR001461">
    <property type="entry name" value="Aspartic_peptidase_A1"/>
</dbReference>
<evidence type="ECO:0000256" key="3">
    <source>
        <dbReference type="SAM" id="Phobius"/>
    </source>
</evidence>
<dbReference type="Gene3D" id="2.40.70.10">
    <property type="entry name" value="Acid Proteases"/>
    <property type="match status" value="2"/>
</dbReference>
<comment type="similarity">
    <text evidence="1">Belongs to the peptidase A1 family.</text>
</comment>
<organism evidence="5 6">
    <name type="scientific">Mycena pura</name>
    <dbReference type="NCBI Taxonomy" id="153505"/>
    <lineage>
        <taxon>Eukaryota</taxon>
        <taxon>Fungi</taxon>
        <taxon>Dikarya</taxon>
        <taxon>Basidiomycota</taxon>
        <taxon>Agaricomycotina</taxon>
        <taxon>Agaricomycetes</taxon>
        <taxon>Agaricomycetidae</taxon>
        <taxon>Agaricales</taxon>
        <taxon>Marasmiineae</taxon>
        <taxon>Mycenaceae</taxon>
        <taxon>Mycena</taxon>
    </lineage>
</organism>
<dbReference type="GO" id="GO:0006508">
    <property type="term" value="P:proteolysis"/>
    <property type="evidence" value="ECO:0007669"/>
    <property type="project" value="InterPro"/>
</dbReference>
<feature type="compositionally biased region" description="Polar residues" evidence="2">
    <location>
        <begin position="542"/>
        <end position="553"/>
    </location>
</feature>
<evidence type="ECO:0000313" key="6">
    <source>
        <dbReference type="Proteomes" id="UP001219525"/>
    </source>
</evidence>
<dbReference type="AlphaFoldDB" id="A0AAD6V0M9"/>
<dbReference type="InterPro" id="IPR033121">
    <property type="entry name" value="PEPTIDASE_A1"/>
</dbReference>
<feature type="region of interest" description="Disordered" evidence="2">
    <location>
        <begin position="525"/>
        <end position="600"/>
    </location>
</feature>
<dbReference type="EMBL" id="JARJCW010000083">
    <property type="protein sequence ID" value="KAJ7196500.1"/>
    <property type="molecule type" value="Genomic_DNA"/>
</dbReference>
<dbReference type="PANTHER" id="PTHR47966">
    <property type="entry name" value="BETA-SITE APP-CLEAVING ENZYME, ISOFORM A-RELATED"/>
    <property type="match status" value="1"/>
</dbReference>
<feature type="transmembrane region" description="Helical" evidence="3">
    <location>
        <begin position="475"/>
        <end position="496"/>
    </location>
</feature>
<evidence type="ECO:0000259" key="4">
    <source>
        <dbReference type="PROSITE" id="PS51767"/>
    </source>
</evidence>
<evidence type="ECO:0000313" key="5">
    <source>
        <dbReference type="EMBL" id="KAJ7196500.1"/>
    </source>
</evidence>
<feature type="region of interest" description="Disordered" evidence="2">
    <location>
        <begin position="1"/>
        <end position="40"/>
    </location>
</feature>
<sequence>MPASLGKGKGRATARLPLGVPGTPRSQALRSRDAEGSGGADGIVLPLEYSEDGPYDLLYTLPVLVGSADNPQNLSLQVDTGSSDLWIASSSCSSSPCSQAPNYNPGSTAVPTGHDFSITYLKGSVAGPIYWDTVTVGGYSITNQALAAADDVDSEPLNSQFSGILGLALPDFSVIAQQIPPEIGDAPDGAVWSSNLFSITPAAAAPAAPFLSLALERPGSPTVPSVLGIGRHPAALVPDPASVAYDMLYAPTANGPVLWKAAVHGITVYTNTSRMPIPLGRAASGTAFPSAVLDTGVPVILTTAAVANAIYGAIGVSPALNNMYYLPCTTPLNITVTLDNRAEIPLHPLDMSLLPDQTAADQSTCIGVIQTSADSTLSDPRSVIGDMVLGVPFLRNVYTVLAYDIPTANGTFALRLDTPNATVRPRLGLLGLTNPAVALDEFHRVRVLNLPLGDTSGGLGTNAGGGKKQSVGIDVLIGLGSFAALCALLFGARWLYVRLHLPRAGDGDYDLGAYDRDRDAKRDSVLGSYRDADDKEELRQPYKQSQHTVSTDNTRVEPDAEDGGYTAPDGDGLVQPQPQTQPLPVPVPMPPLPTSPHDNAPLLREHADGRVLSRRGRPLSVSDPLLPREGEEEEFGVPSLRPTSMAGIGTARHKRPLSGLSTSREGARLSMAPSLSRSPEARSTDPEAESELPSAL</sequence>
<comment type="caution">
    <text evidence="5">The sequence shown here is derived from an EMBL/GenBank/DDBJ whole genome shotgun (WGS) entry which is preliminary data.</text>
</comment>
<dbReference type="PANTHER" id="PTHR47966:SF57">
    <property type="entry name" value="PEPTIDASE A1 DOMAIN-CONTAINING PROTEIN"/>
    <property type="match status" value="1"/>
</dbReference>
<dbReference type="CDD" id="cd05471">
    <property type="entry name" value="pepsin_like"/>
    <property type="match status" value="1"/>
</dbReference>
<reference evidence="5" key="1">
    <citation type="submission" date="2023-03" db="EMBL/GenBank/DDBJ databases">
        <title>Massive genome expansion in bonnet fungi (Mycena s.s.) driven by repeated elements and novel gene families across ecological guilds.</title>
        <authorList>
            <consortium name="Lawrence Berkeley National Laboratory"/>
            <person name="Harder C.B."/>
            <person name="Miyauchi S."/>
            <person name="Viragh M."/>
            <person name="Kuo A."/>
            <person name="Thoen E."/>
            <person name="Andreopoulos B."/>
            <person name="Lu D."/>
            <person name="Skrede I."/>
            <person name="Drula E."/>
            <person name="Henrissat B."/>
            <person name="Morin E."/>
            <person name="Kohler A."/>
            <person name="Barry K."/>
            <person name="LaButti K."/>
            <person name="Morin E."/>
            <person name="Salamov A."/>
            <person name="Lipzen A."/>
            <person name="Mereny Z."/>
            <person name="Hegedus B."/>
            <person name="Baldrian P."/>
            <person name="Stursova M."/>
            <person name="Weitz H."/>
            <person name="Taylor A."/>
            <person name="Grigoriev I.V."/>
            <person name="Nagy L.G."/>
            <person name="Martin F."/>
            <person name="Kauserud H."/>
        </authorList>
    </citation>
    <scope>NUCLEOTIDE SEQUENCE</scope>
    <source>
        <strain evidence="5">9144</strain>
    </source>
</reference>
<keyword evidence="3" id="KW-1133">Transmembrane helix</keyword>
<feature type="compositionally biased region" description="Pro residues" evidence="2">
    <location>
        <begin position="579"/>
        <end position="594"/>
    </location>
</feature>
<evidence type="ECO:0000256" key="2">
    <source>
        <dbReference type="SAM" id="MobiDB-lite"/>
    </source>
</evidence>
<dbReference type="PRINTS" id="PR00792">
    <property type="entry name" value="PEPSIN"/>
</dbReference>
<keyword evidence="6" id="KW-1185">Reference proteome</keyword>
<dbReference type="Proteomes" id="UP001219525">
    <property type="component" value="Unassembled WGS sequence"/>
</dbReference>